<reference evidence="2" key="1">
    <citation type="journal article" date="2019" name="Int. J. Syst. Evol. Microbiol.">
        <title>The Global Catalogue of Microorganisms (GCM) 10K type strain sequencing project: providing services to taxonomists for standard genome sequencing and annotation.</title>
        <authorList>
            <consortium name="The Broad Institute Genomics Platform"/>
            <consortium name="The Broad Institute Genome Sequencing Center for Infectious Disease"/>
            <person name="Wu L."/>
            <person name="Ma J."/>
        </authorList>
    </citation>
    <scope>NUCLEOTIDE SEQUENCE [LARGE SCALE GENOMIC DNA]</scope>
    <source>
        <strain evidence="2">KCTC 23098</strain>
    </source>
</reference>
<proteinExistence type="predicted"/>
<organism evidence="1 2">
    <name type="scientific">Olivibacter jilunii</name>
    <dbReference type="NCBI Taxonomy" id="985016"/>
    <lineage>
        <taxon>Bacteria</taxon>
        <taxon>Pseudomonadati</taxon>
        <taxon>Bacteroidota</taxon>
        <taxon>Sphingobacteriia</taxon>
        <taxon>Sphingobacteriales</taxon>
        <taxon>Sphingobacteriaceae</taxon>
        <taxon>Olivibacter</taxon>
    </lineage>
</organism>
<evidence type="ECO:0000313" key="1">
    <source>
        <dbReference type="EMBL" id="MFD2961624.1"/>
    </source>
</evidence>
<gene>
    <name evidence="1" type="ORF">ACFS6J_07505</name>
</gene>
<accession>A0ABW6AZY7</accession>
<dbReference type="RefSeq" id="WP_377609863.1">
    <property type="nucleotide sequence ID" value="NZ_JBHUPA010000002.1"/>
</dbReference>
<keyword evidence="2" id="KW-1185">Reference proteome</keyword>
<evidence type="ECO:0000313" key="2">
    <source>
        <dbReference type="Proteomes" id="UP001597560"/>
    </source>
</evidence>
<comment type="caution">
    <text evidence="1">The sequence shown here is derived from an EMBL/GenBank/DDBJ whole genome shotgun (WGS) entry which is preliminary data.</text>
</comment>
<sequence>MSTLKSETPGTSFFLDGLSRQVADLSYNIENNRLTLSDNAQKPIILKTHYGSINNGDTGEKFKSLNELKSFMATAFGEASPEDITAALANKVDKVAGKQLSTNDYTAAEKTKLAGIAAGATVNATDAQLRDRATHTGTQAIATVSGLQEALDSKANA</sequence>
<protein>
    <submittedName>
        <fullName evidence="1">Uncharacterized protein</fullName>
    </submittedName>
</protein>
<dbReference type="Proteomes" id="UP001597560">
    <property type="component" value="Unassembled WGS sequence"/>
</dbReference>
<dbReference type="EMBL" id="JBHUPA010000002">
    <property type="protein sequence ID" value="MFD2961624.1"/>
    <property type="molecule type" value="Genomic_DNA"/>
</dbReference>
<name>A0ABW6AZY7_9SPHI</name>